<protein>
    <submittedName>
        <fullName evidence="2">Uncharacterized protein</fullName>
    </submittedName>
</protein>
<feature type="region of interest" description="Disordered" evidence="1">
    <location>
        <begin position="257"/>
        <end position="316"/>
    </location>
</feature>
<evidence type="ECO:0000256" key="1">
    <source>
        <dbReference type="SAM" id="MobiDB-lite"/>
    </source>
</evidence>
<evidence type="ECO:0000313" key="3">
    <source>
        <dbReference type="Proteomes" id="UP000076727"/>
    </source>
</evidence>
<organism evidence="2 3">
    <name type="scientific">Daedalea quercina L-15889</name>
    <dbReference type="NCBI Taxonomy" id="1314783"/>
    <lineage>
        <taxon>Eukaryota</taxon>
        <taxon>Fungi</taxon>
        <taxon>Dikarya</taxon>
        <taxon>Basidiomycota</taxon>
        <taxon>Agaricomycotina</taxon>
        <taxon>Agaricomycetes</taxon>
        <taxon>Polyporales</taxon>
        <taxon>Fomitopsis</taxon>
    </lineage>
</organism>
<keyword evidence="3" id="KW-1185">Reference proteome</keyword>
<proteinExistence type="predicted"/>
<dbReference type="Proteomes" id="UP000076727">
    <property type="component" value="Unassembled WGS sequence"/>
</dbReference>
<reference evidence="2 3" key="1">
    <citation type="journal article" date="2016" name="Mol. Biol. Evol.">
        <title>Comparative Genomics of Early-Diverging Mushroom-Forming Fungi Provides Insights into the Origins of Lignocellulose Decay Capabilities.</title>
        <authorList>
            <person name="Nagy L.G."/>
            <person name="Riley R."/>
            <person name="Tritt A."/>
            <person name="Adam C."/>
            <person name="Daum C."/>
            <person name="Floudas D."/>
            <person name="Sun H."/>
            <person name="Yadav J.S."/>
            <person name="Pangilinan J."/>
            <person name="Larsson K.H."/>
            <person name="Matsuura K."/>
            <person name="Barry K."/>
            <person name="Labutti K."/>
            <person name="Kuo R."/>
            <person name="Ohm R.A."/>
            <person name="Bhattacharya S.S."/>
            <person name="Shirouzu T."/>
            <person name="Yoshinaga Y."/>
            <person name="Martin F.M."/>
            <person name="Grigoriev I.V."/>
            <person name="Hibbett D.S."/>
        </authorList>
    </citation>
    <scope>NUCLEOTIDE SEQUENCE [LARGE SCALE GENOMIC DNA]</scope>
    <source>
        <strain evidence="2 3">L-15889</strain>
    </source>
</reference>
<evidence type="ECO:0000313" key="2">
    <source>
        <dbReference type="EMBL" id="KZT64011.1"/>
    </source>
</evidence>
<name>A0A165L6I0_9APHY</name>
<accession>A0A165L6I0</accession>
<dbReference type="AlphaFoldDB" id="A0A165L6I0"/>
<sequence>MTSHVYIKEAGFGFETHAPLSAPPPWLAMPSDVLEIVNSEDEREVHTSLVCPHTSFVQLPRLHGAAAKYVCCIRPGSWWDRSTGLFPLHVLLRCPRLSIGPWDDIVVIQDVWQLAPFAEDPAHPAAAPMLTPEPFAGVNEIRRGWRHADDPSSSMLDATLSAVADAAPGRPGRGEGGVVAGVNHSHPLSDGMLLLANAHAVDTAVPWGAGEPFPPFAYMPSREHAAQNTPPFPGLEFPLAPSDPQRSPAQAPQLLTRLPVADPAETQVAVDPTRRNDWSHTLISSGSRDARSPRVSVPENVAQGDDGAAQPPVLAPSLPRPALGSFGASSSMARSALLGTAPIAPGNPIAPRSLSCIPIGT</sequence>
<gene>
    <name evidence="2" type="ORF">DAEQUDRAFT_815293</name>
</gene>
<dbReference type="EMBL" id="KV429146">
    <property type="protein sequence ID" value="KZT64011.1"/>
    <property type="molecule type" value="Genomic_DNA"/>
</dbReference>